<name>A0A5N6Z5Z3_9EURO</name>
<dbReference type="EMBL" id="ML739117">
    <property type="protein sequence ID" value="KAE8352828.1"/>
    <property type="molecule type" value="Genomic_DNA"/>
</dbReference>
<protein>
    <recommendedName>
        <fullName evidence="4">Transmembrane protein</fullName>
    </recommendedName>
</protein>
<reference evidence="3" key="1">
    <citation type="submission" date="2019-04" db="EMBL/GenBank/DDBJ databases">
        <title>Friends and foes A comparative genomics studyof 23 Aspergillus species from section Flavi.</title>
        <authorList>
            <consortium name="DOE Joint Genome Institute"/>
            <person name="Kjaerbolling I."/>
            <person name="Vesth T."/>
            <person name="Frisvad J.C."/>
            <person name="Nybo J.L."/>
            <person name="Theobald S."/>
            <person name="Kildgaard S."/>
            <person name="Isbrandt T."/>
            <person name="Kuo A."/>
            <person name="Sato A."/>
            <person name="Lyhne E.K."/>
            <person name="Kogle M.E."/>
            <person name="Wiebenga A."/>
            <person name="Kun R.S."/>
            <person name="Lubbers R.J."/>
            <person name="Makela M.R."/>
            <person name="Barry K."/>
            <person name="Chovatia M."/>
            <person name="Clum A."/>
            <person name="Daum C."/>
            <person name="Haridas S."/>
            <person name="He G."/>
            <person name="LaButti K."/>
            <person name="Lipzen A."/>
            <person name="Mondo S."/>
            <person name="Riley R."/>
            <person name="Salamov A."/>
            <person name="Simmons B.A."/>
            <person name="Magnuson J.K."/>
            <person name="Henrissat B."/>
            <person name="Mortensen U.H."/>
            <person name="Larsen T.O."/>
            <person name="Devries R.P."/>
            <person name="Grigoriev I.V."/>
            <person name="Machida M."/>
            <person name="Baker S.E."/>
            <person name="Andersen M.R."/>
        </authorList>
    </citation>
    <scope>NUCLEOTIDE SEQUENCE [LARGE SCALE GENOMIC DNA]</scope>
    <source>
        <strain evidence="3">CBS 553.77</strain>
    </source>
</reference>
<keyword evidence="1" id="KW-0812">Transmembrane</keyword>
<sequence length="57" mass="6306">MALRGVELGGCGRRRASCDLDHGYGMCELEGSLIAVVWWCWCLGICFSIFFCANLIC</sequence>
<keyword evidence="3" id="KW-1185">Reference proteome</keyword>
<organism evidence="2 3">
    <name type="scientific">Aspergillus coremiiformis</name>
    <dbReference type="NCBI Taxonomy" id="138285"/>
    <lineage>
        <taxon>Eukaryota</taxon>
        <taxon>Fungi</taxon>
        <taxon>Dikarya</taxon>
        <taxon>Ascomycota</taxon>
        <taxon>Pezizomycotina</taxon>
        <taxon>Eurotiomycetes</taxon>
        <taxon>Eurotiomycetidae</taxon>
        <taxon>Eurotiales</taxon>
        <taxon>Aspergillaceae</taxon>
        <taxon>Aspergillus</taxon>
        <taxon>Aspergillus subgen. Circumdati</taxon>
    </lineage>
</organism>
<dbReference type="AlphaFoldDB" id="A0A5N6Z5Z3"/>
<accession>A0A5N6Z5Z3</accession>
<keyword evidence="1" id="KW-0472">Membrane</keyword>
<keyword evidence="1" id="KW-1133">Transmembrane helix</keyword>
<evidence type="ECO:0008006" key="4">
    <source>
        <dbReference type="Google" id="ProtNLM"/>
    </source>
</evidence>
<dbReference type="Proteomes" id="UP000327118">
    <property type="component" value="Unassembled WGS sequence"/>
</dbReference>
<gene>
    <name evidence="2" type="ORF">BDV28DRAFT_119928</name>
</gene>
<evidence type="ECO:0000313" key="3">
    <source>
        <dbReference type="Proteomes" id="UP000327118"/>
    </source>
</evidence>
<proteinExistence type="predicted"/>
<evidence type="ECO:0000313" key="2">
    <source>
        <dbReference type="EMBL" id="KAE8352828.1"/>
    </source>
</evidence>
<evidence type="ECO:0000256" key="1">
    <source>
        <dbReference type="SAM" id="Phobius"/>
    </source>
</evidence>
<feature type="transmembrane region" description="Helical" evidence="1">
    <location>
        <begin position="36"/>
        <end position="56"/>
    </location>
</feature>